<evidence type="ECO:0000256" key="2">
    <source>
        <dbReference type="ARBA" id="ARBA00022980"/>
    </source>
</evidence>
<dbReference type="NCBIfam" id="TIGR00166">
    <property type="entry name" value="S6"/>
    <property type="match status" value="1"/>
</dbReference>
<keyword evidence="2 7" id="KW-0689">Ribosomal protein</keyword>
<comment type="caution">
    <text evidence="7">The sequence shown here is derived from an EMBL/GenBank/DDBJ whole genome shotgun (WGS) entry which is preliminary data.</text>
</comment>
<dbReference type="InterPro" id="IPR000529">
    <property type="entry name" value="Ribosomal_bS6"/>
</dbReference>
<evidence type="ECO:0000256" key="4">
    <source>
        <dbReference type="ARBA" id="ARBA00035104"/>
    </source>
</evidence>
<dbReference type="InterPro" id="IPR014717">
    <property type="entry name" value="Transl_elong_EF1B/ribsomal_bS6"/>
</dbReference>
<dbReference type="Proteomes" id="UP000033428">
    <property type="component" value="Unassembled WGS sequence"/>
</dbReference>
<evidence type="ECO:0000313" key="7">
    <source>
        <dbReference type="EMBL" id="KJJ83735.1"/>
    </source>
</evidence>
<reference evidence="7 8" key="1">
    <citation type="submission" date="2015-02" db="EMBL/GenBank/DDBJ databases">
        <title>Single-cell genomics of uncultivated deep-branching MTB reveals a conserved set of magnetosome genes.</title>
        <authorList>
            <person name="Kolinko S."/>
            <person name="Richter M."/>
            <person name="Glockner F.O."/>
            <person name="Brachmann A."/>
            <person name="Schuler D."/>
        </authorList>
    </citation>
    <scope>NUCLEOTIDE SEQUENCE [LARGE SCALE GENOMIC DNA]</scope>
    <source>
        <strain evidence="7">SKK-01</strain>
    </source>
</reference>
<sequence length="96" mass="10898">MEKTRKYLGLFVISPEKEKIVDSVKGAVKTIITENAGTILNERCSGRRTLGSLMKKKGEGLYYEVIFTAEPHSIEKINRLCRINTDLLRSLIDKVK</sequence>
<dbReference type="GO" id="GO:0019843">
    <property type="term" value="F:rRNA binding"/>
    <property type="evidence" value="ECO:0007669"/>
    <property type="project" value="InterPro"/>
</dbReference>
<evidence type="ECO:0000313" key="8">
    <source>
        <dbReference type="Proteomes" id="UP000033428"/>
    </source>
</evidence>
<accession>A0A0F0CQP4</accession>
<evidence type="ECO:0000256" key="5">
    <source>
        <dbReference type="ARBA" id="ARBA00035294"/>
    </source>
</evidence>
<evidence type="ECO:0000256" key="1">
    <source>
        <dbReference type="ARBA" id="ARBA00009512"/>
    </source>
</evidence>
<keyword evidence="3" id="KW-0687">Ribonucleoprotein</keyword>
<name>A0A0F0CQP4_9BACT</name>
<dbReference type="InterPro" id="IPR020814">
    <property type="entry name" value="Ribosomal_S6_plastid/chlpt"/>
</dbReference>
<dbReference type="InterPro" id="IPR035980">
    <property type="entry name" value="Ribosomal_bS6_sf"/>
</dbReference>
<dbReference type="CDD" id="cd00473">
    <property type="entry name" value="bS6"/>
    <property type="match status" value="1"/>
</dbReference>
<dbReference type="GO" id="GO:0003735">
    <property type="term" value="F:structural constituent of ribosome"/>
    <property type="evidence" value="ECO:0007669"/>
    <property type="project" value="InterPro"/>
</dbReference>
<evidence type="ECO:0000256" key="6">
    <source>
        <dbReference type="ARBA" id="ARBA00035520"/>
    </source>
</evidence>
<dbReference type="SUPFAM" id="SSF54995">
    <property type="entry name" value="Ribosomal protein S6"/>
    <property type="match status" value="1"/>
</dbReference>
<dbReference type="Gene3D" id="3.30.70.60">
    <property type="match status" value="1"/>
</dbReference>
<comment type="similarity">
    <text evidence="1">Belongs to the bacterial ribosomal protein bS6 family.</text>
</comment>
<proteinExistence type="inferred from homology"/>
<protein>
    <recommendedName>
        <fullName evidence="5">Small ribosomal subunit protein bS6</fullName>
    </recommendedName>
    <alternativeName>
        <fullName evidence="6">30S ribosomal protein S6</fullName>
    </alternativeName>
</protein>
<dbReference type="GO" id="GO:0005840">
    <property type="term" value="C:ribosome"/>
    <property type="evidence" value="ECO:0007669"/>
    <property type="project" value="UniProtKB-KW"/>
</dbReference>
<dbReference type="GO" id="GO:1990904">
    <property type="term" value="C:ribonucleoprotein complex"/>
    <property type="evidence" value="ECO:0007669"/>
    <property type="project" value="UniProtKB-KW"/>
</dbReference>
<dbReference type="GO" id="GO:0006412">
    <property type="term" value="P:translation"/>
    <property type="evidence" value="ECO:0007669"/>
    <property type="project" value="InterPro"/>
</dbReference>
<dbReference type="Pfam" id="PF01250">
    <property type="entry name" value="Ribosomal_S6"/>
    <property type="match status" value="1"/>
</dbReference>
<gene>
    <name evidence="7" type="ORF">OMAG_002394</name>
</gene>
<dbReference type="AlphaFoldDB" id="A0A0F0CQP4"/>
<dbReference type="EMBL" id="JYNY01000495">
    <property type="protein sequence ID" value="KJJ83735.1"/>
    <property type="molecule type" value="Genomic_DNA"/>
</dbReference>
<keyword evidence="8" id="KW-1185">Reference proteome</keyword>
<organism evidence="7 8">
    <name type="scientific">Candidatus Omnitrophus magneticus</name>
    <dbReference type="NCBI Taxonomy" id="1609969"/>
    <lineage>
        <taxon>Bacteria</taxon>
        <taxon>Pseudomonadati</taxon>
        <taxon>Candidatus Omnitrophota</taxon>
        <taxon>Candidatus Omnitrophus</taxon>
    </lineage>
</organism>
<comment type="function">
    <text evidence="4">Binds together with bS18 to 16S ribosomal RNA.</text>
</comment>
<evidence type="ECO:0000256" key="3">
    <source>
        <dbReference type="ARBA" id="ARBA00023274"/>
    </source>
</evidence>